<feature type="region of interest" description="Disordered" evidence="1">
    <location>
        <begin position="756"/>
        <end position="843"/>
    </location>
</feature>
<feature type="region of interest" description="Disordered" evidence="1">
    <location>
        <begin position="1"/>
        <end position="35"/>
    </location>
</feature>
<evidence type="ECO:0000256" key="1">
    <source>
        <dbReference type="SAM" id="MobiDB-lite"/>
    </source>
</evidence>
<dbReference type="EMBL" id="JAJTJA010000008">
    <property type="protein sequence ID" value="KAH8695139.1"/>
    <property type="molecule type" value="Genomic_DNA"/>
</dbReference>
<feature type="compositionally biased region" description="Polar residues" evidence="1">
    <location>
        <begin position="759"/>
        <end position="793"/>
    </location>
</feature>
<dbReference type="AlphaFoldDB" id="A0AAD4KMX4"/>
<name>A0AAD4KMX4_9EURO</name>
<dbReference type="RefSeq" id="XP_046070281.1">
    <property type="nucleotide sequence ID" value="XM_046211518.1"/>
</dbReference>
<feature type="compositionally biased region" description="Polar residues" evidence="1">
    <location>
        <begin position="145"/>
        <end position="157"/>
    </location>
</feature>
<feature type="compositionally biased region" description="Low complexity" evidence="1">
    <location>
        <begin position="131"/>
        <end position="144"/>
    </location>
</feature>
<comment type="caution">
    <text evidence="2">The sequence shown here is derived from an EMBL/GenBank/DDBJ whole genome shotgun (WGS) entry which is preliminary data.</text>
</comment>
<feature type="region of interest" description="Disordered" evidence="1">
    <location>
        <begin position="897"/>
        <end position="933"/>
    </location>
</feature>
<feature type="compositionally biased region" description="Basic and acidic residues" evidence="1">
    <location>
        <begin position="794"/>
        <end position="803"/>
    </location>
</feature>
<feature type="compositionally biased region" description="Polar residues" evidence="1">
    <location>
        <begin position="909"/>
        <end position="920"/>
    </location>
</feature>
<feature type="compositionally biased region" description="Pro residues" evidence="1">
    <location>
        <begin position="833"/>
        <end position="843"/>
    </location>
</feature>
<keyword evidence="3" id="KW-1185">Reference proteome</keyword>
<accession>A0AAD4KMX4</accession>
<feature type="compositionally biased region" description="Low complexity" evidence="1">
    <location>
        <begin position="91"/>
        <end position="108"/>
    </location>
</feature>
<feature type="region of interest" description="Disordered" evidence="1">
    <location>
        <begin position="54"/>
        <end position="195"/>
    </location>
</feature>
<organism evidence="2 3">
    <name type="scientific">Talaromyces proteolyticus</name>
    <dbReference type="NCBI Taxonomy" id="1131652"/>
    <lineage>
        <taxon>Eukaryota</taxon>
        <taxon>Fungi</taxon>
        <taxon>Dikarya</taxon>
        <taxon>Ascomycota</taxon>
        <taxon>Pezizomycotina</taxon>
        <taxon>Eurotiomycetes</taxon>
        <taxon>Eurotiomycetidae</taxon>
        <taxon>Eurotiales</taxon>
        <taxon>Trichocomaceae</taxon>
        <taxon>Talaromyces</taxon>
        <taxon>Talaromyces sect. Bacilispori</taxon>
    </lineage>
</organism>
<protein>
    <submittedName>
        <fullName evidence="2">Uncharacterized protein</fullName>
    </submittedName>
</protein>
<dbReference type="PANTHER" id="PTHR24216">
    <property type="entry name" value="PAXILLIN-RELATED"/>
    <property type="match status" value="1"/>
</dbReference>
<feature type="region of interest" description="Disordered" evidence="1">
    <location>
        <begin position="223"/>
        <end position="254"/>
    </location>
</feature>
<gene>
    <name evidence="2" type="ORF">BGW36DRAFT_299306</name>
</gene>
<evidence type="ECO:0000313" key="2">
    <source>
        <dbReference type="EMBL" id="KAH8695139.1"/>
    </source>
</evidence>
<feature type="compositionally biased region" description="Basic and acidic residues" evidence="1">
    <location>
        <begin position="18"/>
        <end position="33"/>
    </location>
</feature>
<evidence type="ECO:0000313" key="3">
    <source>
        <dbReference type="Proteomes" id="UP001201262"/>
    </source>
</evidence>
<dbReference type="PANTHER" id="PTHR24216:SF65">
    <property type="entry name" value="PAXILLIN-LIKE PROTEIN 1"/>
    <property type="match status" value="1"/>
</dbReference>
<proteinExistence type="predicted"/>
<dbReference type="Proteomes" id="UP001201262">
    <property type="component" value="Unassembled WGS sequence"/>
</dbReference>
<sequence>MSKYAASAPGWVDSDESPIDKYFRPRPVADEKAPSQAAFDLEFELERIIVEAKTEQTAQAPRSPRSPQKEEHVVAPLNVVTRKSTSASRGATAQAPPALAPPRSRQSAQPGDLPPYKLFPSNTTKHARLESNSSAESDASAPSSMKPSTDRSASTKTVSRRLRSSLRLPPNLRRQRPPTPQLVHEEAEPIEGGSLVSLEDDQAALAKSTDRYIDAQIAKALDVASEEDSDNLDAGADGSESDKKSNNINPQDEGEWSTIYPLKAVKKLGIPLMSSSHIPRLSSSDNEKSLRLQLPKLNTIPPSTLVKPEIIPQPPPASVSKYPETPDDVGLHTRSFIVDSPSVQSPIEEENEMGEDDNDAMPHSDKIFIELNHVETVTDEMSPKTQEVPLTLTVETRPHHSRRQSKLYELDGNGSTPVVASPNPFENVNLPMPSQMPEKVVISLMENVNNLEELFNYALLNKQFYRVFKANELSLIKNALFQMSPPAWELREMSPPWTEELEGLKDPDAPVPEYTPESYLRHYGRDMIRLAKLKSLILARCGTIVRPETIAGLAGSDEMRADEIDEAFWRIWTFCRIFGCGKNRESDVNGQMDWLNGGDLAERNKSGATVLMAEPFFSINNVLFDPPAGFGKGNGDGLTHGQLYDMIEIWLCLGVLLQVIHGESKEARIAGVFEGMDISPGDILKEDAMLEEWTYYILTLGPSALVTLSSVCPTDSAQATFAKAKQMGVTRWEPPEYGATRQAFLREAITRTYEIRIAPQQNAQTRSASNGGSPVRQNHSAPIDNRSSYNTMHSAREPGRRPDISFFNSEDSSFGPYNGAPPYTANNTENLPAPAPASGPPPRYSAHETFIDPVDRAIRMMVHDLGFSEHDAKWALKITDTGDMLDTDAAVRLLQKERKRRNKGKMTQLWRTGSNNNSGDESGPENLVDPLVNVPKHSGAVGWRWG</sequence>
<dbReference type="GeneID" id="70241805"/>
<reference evidence="2" key="1">
    <citation type="submission" date="2021-12" db="EMBL/GenBank/DDBJ databases">
        <title>Convergent genome expansion in fungi linked to evolution of root-endophyte symbiosis.</title>
        <authorList>
            <consortium name="DOE Joint Genome Institute"/>
            <person name="Ke Y.-H."/>
            <person name="Bonito G."/>
            <person name="Liao H.-L."/>
            <person name="Looney B."/>
            <person name="Rojas-Flechas A."/>
            <person name="Nash J."/>
            <person name="Hameed K."/>
            <person name="Schadt C."/>
            <person name="Martin F."/>
            <person name="Crous P.W."/>
            <person name="Miettinen O."/>
            <person name="Magnuson J.K."/>
            <person name="Labbe J."/>
            <person name="Jacobson D."/>
            <person name="Doktycz M.J."/>
            <person name="Veneault-Fourrey C."/>
            <person name="Kuo A."/>
            <person name="Mondo S."/>
            <person name="Calhoun S."/>
            <person name="Riley R."/>
            <person name="Ohm R."/>
            <person name="LaButti K."/>
            <person name="Andreopoulos B."/>
            <person name="Pangilinan J."/>
            <person name="Nolan M."/>
            <person name="Tritt A."/>
            <person name="Clum A."/>
            <person name="Lipzen A."/>
            <person name="Daum C."/>
            <person name="Barry K."/>
            <person name="Grigoriev I.V."/>
            <person name="Vilgalys R."/>
        </authorList>
    </citation>
    <scope>NUCLEOTIDE SEQUENCE</scope>
    <source>
        <strain evidence="2">PMI_201</strain>
    </source>
</reference>